<evidence type="ECO:0000313" key="9">
    <source>
        <dbReference type="Proteomes" id="UP000198823"/>
    </source>
</evidence>
<evidence type="ECO:0000256" key="5">
    <source>
        <dbReference type="SAM" id="MobiDB-lite"/>
    </source>
</evidence>
<sequence length="646" mass="71773">MGQIVLMDEPLSNKIAAGEVVERPASVVKELVENAIDAGGTSVEVRLEEAGLSSIRVTDNGKGMDTDDALLCFSRHATSKIGNEHDLFRIRTLGFRGEALASIAAVSKVDMQTSDGVSGGCRIRIEGTRLVTQEPAAYRKGTDITVSQLFFNTPARLKYMKTIQTELGHSIDYMNRAALSHPDIAFRLIHNGQEHLRTSGSGNLLKVISDIYGPGTARKMLPFSGESADYAVAGYCALPEITRASKNYMTVLVNGRWVKNYAITQAVIDAYHTYLPIGRYPIAVIDIKGDPYLTDVNVHPAKQQIRLSKEAELCALIRDAVRRAVSGAIGAPAAKPPKEMRPETEQTSLWHQQERERRIVPEAANTVYRPASHILEARPVHGKTPEAEGEAWSGLPLSAAEGGIHDDMPRVHHAAQLVADPPSREEEMDPRGTVRVPSTGEQHPEEASARKVPFGELEIVGQIHGTYIVAQSTDGFYLVDQHAAQERIKYEYFREKVKRADANERQTLMIPLTFHYPPDDMERIRELRGTLASVGVEMEEFGSRTFVVREHPAWFPAGSEEEIIDALVEQALTERRADIGKLLEETAILMSCKRSIKANHYLTRADMERLLHDLGKAESPYTCPHGRPVIIHFSTYEIEKMFKRVM</sequence>
<dbReference type="RefSeq" id="WP_092095322.1">
    <property type="nucleotide sequence ID" value="NZ_FNAR01000004.1"/>
</dbReference>
<dbReference type="SMART" id="SM01340">
    <property type="entry name" value="DNA_mis_repair"/>
    <property type="match status" value="1"/>
</dbReference>
<dbReference type="NCBIfam" id="TIGR00585">
    <property type="entry name" value="mutl"/>
    <property type="match status" value="1"/>
</dbReference>
<reference evidence="8 9" key="1">
    <citation type="submission" date="2016-10" db="EMBL/GenBank/DDBJ databases">
        <authorList>
            <person name="de Groot N.N."/>
        </authorList>
    </citation>
    <scope>NUCLEOTIDE SEQUENCE [LARGE SCALE GENOMIC DNA]</scope>
    <source>
        <strain evidence="8 9">CGMCC 1.6762</strain>
    </source>
</reference>
<evidence type="ECO:0000256" key="3">
    <source>
        <dbReference type="ARBA" id="ARBA00023204"/>
    </source>
</evidence>
<name>A0A1G7AV25_9BACL</name>
<dbReference type="InterPro" id="IPR042120">
    <property type="entry name" value="MutL_C_dimsub"/>
</dbReference>
<comment type="similarity">
    <text evidence="1 4">Belongs to the DNA mismatch repair MutL/HexB family.</text>
</comment>
<dbReference type="Pfam" id="PF01119">
    <property type="entry name" value="DNA_mis_repair"/>
    <property type="match status" value="1"/>
</dbReference>
<keyword evidence="3 4" id="KW-0234">DNA repair</keyword>
<protein>
    <recommendedName>
        <fullName evidence="4">DNA mismatch repair protein MutL</fullName>
    </recommendedName>
</protein>
<dbReference type="PANTHER" id="PTHR10073:SF12">
    <property type="entry name" value="DNA MISMATCH REPAIR PROTEIN MLH1"/>
    <property type="match status" value="1"/>
</dbReference>
<dbReference type="InterPro" id="IPR014721">
    <property type="entry name" value="Ribsml_uS5_D2-typ_fold_subgr"/>
</dbReference>
<dbReference type="SUPFAM" id="SSF55874">
    <property type="entry name" value="ATPase domain of HSP90 chaperone/DNA topoisomerase II/histidine kinase"/>
    <property type="match status" value="1"/>
</dbReference>
<keyword evidence="2 4" id="KW-0227">DNA damage</keyword>
<dbReference type="SUPFAM" id="SSF118116">
    <property type="entry name" value="DNA mismatch repair protein MutL"/>
    <property type="match status" value="1"/>
</dbReference>
<evidence type="ECO:0000259" key="6">
    <source>
        <dbReference type="SMART" id="SM00853"/>
    </source>
</evidence>
<organism evidence="8 9">
    <name type="scientific">Bhargavaea beijingensis</name>
    <dbReference type="NCBI Taxonomy" id="426756"/>
    <lineage>
        <taxon>Bacteria</taxon>
        <taxon>Bacillati</taxon>
        <taxon>Bacillota</taxon>
        <taxon>Bacilli</taxon>
        <taxon>Bacillales</taxon>
        <taxon>Caryophanaceae</taxon>
        <taxon>Bhargavaea</taxon>
    </lineage>
</organism>
<dbReference type="GO" id="GO:0006298">
    <property type="term" value="P:mismatch repair"/>
    <property type="evidence" value="ECO:0007669"/>
    <property type="project" value="UniProtKB-UniRule"/>
</dbReference>
<dbReference type="PROSITE" id="PS00058">
    <property type="entry name" value="DNA_MISMATCH_REPAIR_1"/>
    <property type="match status" value="1"/>
</dbReference>
<dbReference type="InterPro" id="IPR020667">
    <property type="entry name" value="DNA_mismatch_repair_MutL"/>
</dbReference>
<dbReference type="InterPro" id="IPR002099">
    <property type="entry name" value="MutL/Mlh/PMS"/>
</dbReference>
<dbReference type="InterPro" id="IPR014790">
    <property type="entry name" value="MutL_C"/>
</dbReference>
<evidence type="ECO:0000256" key="1">
    <source>
        <dbReference type="ARBA" id="ARBA00006082"/>
    </source>
</evidence>
<evidence type="ECO:0000259" key="7">
    <source>
        <dbReference type="SMART" id="SM01340"/>
    </source>
</evidence>
<feature type="domain" description="DNA mismatch repair protein S5" evidence="7">
    <location>
        <begin position="208"/>
        <end position="326"/>
    </location>
</feature>
<dbReference type="Gene3D" id="3.30.230.10">
    <property type="match status" value="1"/>
</dbReference>
<dbReference type="SMART" id="SM00853">
    <property type="entry name" value="MutL_C"/>
    <property type="match status" value="1"/>
</dbReference>
<dbReference type="HAMAP" id="MF_00149">
    <property type="entry name" value="DNA_mis_repair"/>
    <property type="match status" value="1"/>
</dbReference>
<dbReference type="InterPro" id="IPR014762">
    <property type="entry name" value="DNA_mismatch_repair_CS"/>
</dbReference>
<dbReference type="CDD" id="cd16926">
    <property type="entry name" value="HATPase_MutL-MLH-PMS-like"/>
    <property type="match status" value="1"/>
</dbReference>
<evidence type="ECO:0000256" key="2">
    <source>
        <dbReference type="ARBA" id="ARBA00022763"/>
    </source>
</evidence>
<dbReference type="Gene3D" id="3.30.1540.20">
    <property type="entry name" value="MutL, C-terminal domain, dimerisation subdomain"/>
    <property type="match status" value="1"/>
</dbReference>
<dbReference type="GO" id="GO:0140664">
    <property type="term" value="F:ATP-dependent DNA damage sensor activity"/>
    <property type="evidence" value="ECO:0007669"/>
    <property type="project" value="InterPro"/>
</dbReference>
<dbReference type="GO" id="GO:0016887">
    <property type="term" value="F:ATP hydrolysis activity"/>
    <property type="evidence" value="ECO:0007669"/>
    <property type="project" value="InterPro"/>
</dbReference>
<dbReference type="InterPro" id="IPR042121">
    <property type="entry name" value="MutL_C_regsub"/>
</dbReference>
<dbReference type="Gene3D" id="3.30.1370.100">
    <property type="entry name" value="MutL, C-terminal domain, regulatory subdomain"/>
    <property type="match status" value="1"/>
</dbReference>
<dbReference type="AlphaFoldDB" id="A0A1G7AV25"/>
<dbReference type="PANTHER" id="PTHR10073">
    <property type="entry name" value="DNA MISMATCH REPAIR PROTEIN MLH, PMS, MUTL"/>
    <property type="match status" value="1"/>
</dbReference>
<dbReference type="FunFam" id="3.30.565.10:FF:000003">
    <property type="entry name" value="DNA mismatch repair endonuclease MutL"/>
    <property type="match status" value="1"/>
</dbReference>
<accession>A0A1G7AV25</accession>
<feature type="compositionally biased region" description="Basic and acidic residues" evidence="5">
    <location>
        <begin position="422"/>
        <end position="432"/>
    </location>
</feature>
<dbReference type="InterPro" id="IPR036890">
    <property type="entry name" value="HATPase_C_sf"/>
</dbReference>
<dbReference type="OrthoDB" id="9763467at2"/>
<dbReference type="GO" id="GO:0032300">
    <property type="term" value="C:mismatch repair complex"/>
    <property type="evidence" value="ECO:0007669"/>
    <property type="project" value="InterPro"/>
</dbReference>
<dbReference type="Proteomes" id="UP000198823">
    <property type="component" value="Unassembled WGS sequence"/>
</dbReference>
<dbReference type="InterPro" id="IPR037198">
    <property type="entry name" value="MutL_C_sf"/>
</dbReference>
<feature type="domain" description="MutL C-terminal dimerisation" evidence="6">
    <location>
        <begin position="459"/>
        <end position="602"/>
    </location>
</feature>
<dbReference type="InterPro" id="IPR013507">
    <property type="entry name" value="DNA_mismatch_S5_2-like"/>
</dbReference>
<dbReference type="SUPFAM" id="SSF54211">
    <property type="entry name" value="Ribosomal protein S5 domain 2-like"/>
    <property type="match status" value="1"/>
</dbReference>
<dbReference type="GO" id="GO:0005524">
    <property type="term" value="F:ATP binding"/>
    <property type="evidence" value="ECO:0007669"/>
    <property type="project" value="InterPro"/>
</dbReference>
<dbReference type="EMBL" id="FNAR01000004">
    <property type="protein sequence ID" value="SDE17845.1"/>
    <property type="molecule type" value="Genomic_DNA"/>
</dbReference>
<dbReference type="InterPro" id="IPR038973">
    <property type="entry name" value="MutL/Mlh/Pms-like"/>
</dbReference>
<evidence type="ECO:0000313" key="8">
    <source>
        <dbReference type="EMBL" id="SDE17845.1"/>
    </source>
</evidence>
<feature type="region of interest" description="Disordered" evidence="5">
    <location>
        <begin position="421"/>
        <end position="449"/>
    </location>
</feature>
<dbReference type="CDD" id="cd00782">
    <property type="entry name" value="MutL_Trans"/>
    <property type="match status" value="1"/>
</dbReference>
<comment type="function">
    <text evidence="4">This protein is involved in the repair of mismatches in DNA. It is required for dam-dependent methyl-directed DNA mismatch repair. May act as a 'molecular matchmaker', a protein that promotes the formation of a stable complex between two or more DNA-binding proteins in an ATP-dependent manner without itself being part of a final effector complex.</text>
</comment>
<dbReference type="Pfam" id="PF08676">
    <property type="entry name" value="MutL_C"/>
    <property type="match status" value="1"/>
</dbReference>
<evidence type="ECO:0000256" key="4">
    <source>
        <dbReference type="HAMAP-Rule" id="MF_00149"/>
    </source>
</evidence>
<dbReference type="Gene3D" id="3.30.565.10">
    <property type="entry name" value="Histidine kinase-like ATPase, C-terminal domain"/>
    <property type="match status" value="1"/>
</dbReference>
<dbReference type="NCBIfam" id="NF000950">
    <property type="entry name" value="PRK00095.1-3"/>
    <property type="match status" value="1"/>
</dbReference>
<dbReference type="Pfam" id="PF13589">
    <property type="entry name" value="HATPase_c_3"/>
    <property type="match status" value="1"/>
</dbReference>
<dbReference type="InterPro" id="IPR020568">
    <property type="entry name" value="Ribosomal_Su5_D2-typ_SF"/>
</dbReference>
<proteinExistence type="inferred from homology"/>
<gene>
    <name evidence="4" type="primary">mutL</name>
    <name evidence="8" type="ORF">SAMN04488126_104153</name>
</gene>
<dbReference type="GO" id="GO:0030983">
    <property type="term" value="F:mismatched DNA binding"/>
    <property type="evidence" value="ECO:0007669"/>
    <property type="project" value="InterPro"/>
</dbReference>
<dbReference type="STRING" id="426756.SAMN04488126_104153"/>